<dbReference type="OrthoDB" id="5322702at2"/>
<feature type="transmembrane region" description="Helical" evidence="1">
    <location>
        <begin position="246"/>
        <end position="269"/>
    </location>
</feature>
<evidence type="ECO:0000313" key="3">
    <source>
        <dbReference type="EMBL" id="SCC09114.1"/>
    </source>
</evidence>
<protein>
    <recommendedName>
        <fullName evidence="2">CAAX prenyl protease 2/Lysostaphin resistance protein A-like domain-containing protein</fullName>
    </recommendedName>
</protein>
<feature type="transmembrane region" description="Helical" evidence="1">
    <location>
        <begin position="29"/>
        <end position="55"/>
    </location>
</feature>
<feature type="transmembrane region" description="Helical" evidence="1">
    <location>
        <begin position="106"/>
        <end position="128"/>
    </location>
</feature>
<evidence type="ECO:0000256" key="1">
    <source>
        <dbReference type="SAM" id="Phobius"/>
    </source>
</evidence>
<feature type="transmembrane region" description="Helical" evidence="1">
    <location>
        <begin position="140"/>
        <end position="160"/>
    </location>
</feature>
<feature type="transmembrane region" description="Helical" evidence="1">
    <location>
        <begin position="67"/>
        <end position="86"/>
    </location>
</feature>
<gene>
    <name evidence="3" type="ORF">GA0061071_105252</name>
</gene>
<dbReference type="AlphaFoldDB" id="A0A1C4BQX2"/>
<feature type="domain" description="CAAX prenyl protease 2/Lysostaphin resistance protein A-like" evidence="2">
    <location>
        <begin position="168"/>
        <end position="258"/>
    </location>
</feature>
<evidence type="ECO:0000259" key="2">
    <source>
        <dbReference type="Pfam" id="PF02517"/>
    </source>
</evidence>
<reference evidence="4" key="1">
    <citation type="submission" date="2016-08" db="EMBL/GenBank/DDBJ databases">
        <authorList>
            <person name="Varghese N."/>
            <person name="Submissions Spin"/>
        </authorList>
    </citation>
    <scope>NUCLEOTIDE SEQUENCE [LARGE SCALE GENOMIC DNA]</scope>
    <source>
        <strain evidence="4">REICA_082</strain>
    </source>
</reference>
<keyword evidence="4" id="KW-1185">Reference proteome</keyword>
<keyword evidence="1" id="KW-1133">Transmembrane helix</keyword>
<proteinExistence type="predicted"/>
<dbReference type="RefSeq" id="WP_088237556.1">
    <property type="nucleotide sequence ID" value="NZ_FMAY01000005.1"/>
</dbReference>
<keyword evidence="1" id="KW-0812">Transmembrane</keyword>
<dbReference type="GO" id="GO:0080120">
    <property type="term" value="P:CAAX-box protein maturation"/>
    <property type="evidence" value="ECO:0007669"/>
    <property type="project" value="UniProtKB-ARBA"/>
</dbReference>
<feature type="transmembrane region" description="Helical" evidence="1">
    <location>
        <begin position="196"/>
        <end position="213"/>
    </location>
</feature>
<keyword evidence="1" id="KW-0472">Membrane</keyword>
<sequence length="272" mass="30197">MWILLALALLTLSFNKKIAVGLLLAATVWAGWLGVIELWAAGIIILLAAISMTGFTLPQRPAIQRTLECLLVVLAVALTLHLMPGFHNPKVLDLVKAGPQSAPFTLYFNVDKALTPFVLLICTRTLFVREIPTHRPLWQWLVLLLSVPALLLLAVLLGGLKIEPHWPQWLLPFALANLFFVSLAEEALFRGYLQQRLAGLMHPVVALVIQALIFGSVHVAGGMLLVIFASLAGVIYGLAWMWSGRLWVAVLFHFALNICHLLLFTYPMYVRQ</sequence>
<name>A0A1C4BQX2_9ENTR</name>
<organism evidence="3 4">
    <name type="scientific">Kosakonia oryzendophytica</name>
    <dbReference type="NCBI Taxonomy" id="1005665"/>
    <lineage>
        <taxon>Bacteria</taxon>
        <taxon>Pseudomonadati</taxon>
        <taxon>Pseudomonadota</taxon>
        <taxon>Gammaproteobacteria</taxon>
        <taxon>Enterobacterales</taxon>
        <taxon>Enterobacteriaceae</taxon>
        <taxon>Kosakonia</taxon>
    </lineage>
</organism>
<dbReference type="InterPro" id="IPR003675">
    <property type="entry name" value="Rce1/LyrA-like_dom"/>
</dbReference>
<dbReference type="Pfam" id="PF02517">
    <property type="entry name" value="Rce1-like"/>
    <property type="match status" value="1"/>
</dbReference>
<dbReference type="GO" id="GO:0004175">
    <property type="term" value="F:endopeptidase activity"/>
    <property type="evidence" value="ECO:0007669"/>
    <property type="project" value="UniProtKB-ARBA"/>
</dbReference>
<feature type="transmembrane region" description="Helical" evidence="1">
    <location>
        <begin position="166"/>
        <end position="184"/>
    </location>
</feature>
<accession>A0A1C4BQX2</accession>
<dbReference type="EMBL" id="FMAY01000005">
    <property type="protein sequence ID" value="SCC09114.1"/>
    <property type="molecule type" value="Genomic_DNA"/>
</dbReference>
<evidence type="ECO:0000313" key="4">
    <source>
        <dbReference type="Proteomes" id="UP000198975"/>
    </source>
</evidence>
<feature type="transmembrane region" description="Helical" evidence="1">
    <location>
        <begin position="219"/>
        <end position="239"/>
    </location>
</feature>
<dbReference type="Proteomes" id="UP000198975">
    <property type="component" value="Unassembled WGS sequence"/>
</dbReference>